<dbReference type="EMBL" id="SAUY01000011">
    <property type="protein sequence ID" value="RWR31504.1"/>
    <property type="molecule type" value="Genomic_DNA"/>
</dbReference>
<evidence type="ECO:0000313" key="2">
    <source>
        <dbReference type="Proteomes" id="UP000284451"/>
    </source>
</evidence>
<sequence length="428" mass="44454">MANLWDLITGNSPRAAAQAGADSGASSGQQGGLFSALTNWWGDEATPYRLMALGESLQGADGQDPGNPGPYMQQVANVKQQQAFQKQIQDPELAKHFTPAELSFLAKQPREVALPLITERVFAKPEAPKYGFQQLADGTLVRTSSDGSITPMGSYAKPDPGYTMLSPDEAKALGLPDGAYQRSADGKVSQIGGSGVTVNVGDGAPGLGKLSPDYGYVLDPATGQPVIDPSTGLPTAAPVPGSPASTAAAKVSDQDAARRQAQETTGDVITNAAKRALDAGRGRMLGGVGQSVAGMLPWTDSAEVQRQVDVLKANATIETLNAMRQQSPTGGALGSVTEGENRMLAAKAGALDPSSPNFERDLLDYSRTLLQTIHGREAGDRIFNEQFGAQDQSASGAGVATVDSKSAYDALPSGSVFIGPDGKQRRKP</sequence>
<organism evidence="1 2">
    <name type="scientific">Paenirhodobacter populi</name>
    <dbReference type="NCBI Taxonomy" id="2306993"/>
    <lineage>
        <taxon>Bacteria</taxon>
        <taxon>Pseudomonadati</taxon>
        <taxon>Pseudomonadota</taxon>
        <taxon>Alphaproteobacteria</taxon>
        <taxon>Rhodobacterales</taxon>
        <taxon>Rhodobacter group</taxon>
        <taxon>Paenirhodobacter</taxon>
    </lineage>
</organism>
<dbReference type="Proteomes" id="UP000284451">
    <property type="component" value="Unassembled WGS sequence"/>
</dbReference>
<reference evidence="1 2" key="2">
    <citation type="submission" date="2019-01" db="EMBL/GenBank/DDBJ databases">
        <authorList>
            <person name="Li Y."/>
        </authorList>
    </citation>
    <scope>NUCLEOTIDE SEQUENCE [LARGE SCALE GENOMIC DNA]</scope>
    <source>
        <strain evidence="1 2">07D10-4-3</strain>
    </source>
</reference>
<comment type="caution">
    <text evidence="1">The sequence shown here is derived from an EMBL/GenBank/DDBJ whole genome shotgun (WGS) entry which is preliminary data.</text>
</comment>
<accession>A0A443KFH4</accession>
<evidence type="ECO:0000313" key="1">
    <source>
        <dbReference type="EMBL" id="RWR31504.1"/>
    </source>
</evidence>
<gene>
    <name evidence="1" type="ORF">D2T29_10755</name>
</gene>
<dbReference type="RefSeq" id="WP_128232386.1">
    <property type="nucleotide sequence ID" value="NZ_SAUY01000011.1"/>
</dbReference>
<proteinExistence type="predicted"/>
<protein>
    <submittedName>
        <fullName evidence="1">Uncharacterized protein</fullName>
    </submittedName>
</protein>
<dbReference type="AlphaFoldDB" id="A0A443KFH4"/>
<name>A0A443KFH4_9RHOB</name>
<reference evidence="1 2" key="1">
    <citation type="submission" date="2019-01" db="EMBL/GenBank/DDBJ databases">
        <title>Sinorhodobacter populi sp. nov. isolated from the symptomatic bark tissue of Populus euramericana canker.</title>
        <authorList>
            <person name="Xu G."/>
        </authorList>
    </citation>
    <scope>NUCLEOTIDE SEQUENCE [LARGE SCALE GENOMIC DNA]</scope>
    <source>
        <strain evidence="1 2">07D10-4-3</strain>
    </source>
</reference>